<dbReference type="PRINTS" id="PR00313">
    <property type="entry name" value="CABNDNGRPT"/>
</dbReference>
<evidence type="ECO:0000256" key="3">
    <source>
        <dbReference type="ARBA" id="ARBA00022525"/>
    </source>
</evidence>
<dbReference type="AlphaFoldDB" id="A0A5C4MSP3"/>
<reference evidence="7 8" key="1">
    <citation type="submission" date="2019-06" db="EMBL/GenBank/DDBJ databases">
        <title>YIM 131921 draft genome.</title>
        <authorList>
            <person name="Jiang L."/>
        </authorList>
    </citation>
    <scope>NUCLEOTIDE SEQUENCE [LARGE SCALE GENOMIC DNA]</scope>
    <source>
        <strain evidence="7 8">YIM 131921</strain>
    </source>
</reference>
<dbReference type="Pfam" id="PF08548">
    <property type="entry name" value="Peptidase_M10_C"/>
    <property type="match status" value="1"/>
</dbReference>
<dbReference type="InterPro" id="IPR014895">
    <property type="entry name" value="Alginate_lyase_2"/>
</dbReference>
<dbReference type="GO" id="GO:0016829">
    <property type="term" value="F:lyase activity"/>
    <property type="evidence" value="ECO:0007669"/>
    <property type="project" value="UniProtKB-KW"/>
</dbReference>
<gene>
    <name evidence="7" type="ORF">FHG66_13675</name>
</gene>
<name>A0A5C4MSP3_9RHOB</name>
<evidence type="ECO:0000313" key="7">
    <source>
        <dbReference type="EMBL" id="TNC48586.1"/>
    </source>
</evidence>
<dbReference type="PANTHER" id="PTHR38340:SF1">
    <property type="entry name" value="S-LAYER PROTEIN"/>
    <property type="match status" value="1"/>
</dbReference>
<dbReference type="GO" id="GO:0005615">
    <property type="term" value="C:extracellular space"/>
    <property type="evidence" value="ECO:0007669"/>
    <property type="project" value="InterPro"/>
</dbReference>
<comment type="caution">
    <text evidence="7">The sequence shown here is derived from an EMBL/GenBank/DDBJ whole genome shotgun (WGS) entry which is preliminary data.</text>
</comment>
<evidence type="ECO:0000256" key="2">
    <source>
        <dbReference type="ARBA" id="ARBA00004613"/>
    </source>
</evidence>
<proteinExistence type="predicted"/>
<organism evidence="7 8">
    <name type="scientific">Rubellimicrobium rubrum</name>
    <dbReference type="NCBI Taxonomy" id="2585369"/>
    <lineage>
        <taxon>Bacteria</taxon>
        <taxon>Pseudomonadati</taxon>
        <taxon>Pseudomonadota</taxon>
        <taxon>Alphaproteobacteria</taxon>
        <taxon>Rhodobacterales</taxon>
        <taxon>Roseobacteraceae</taxon>
        <taxon>Rubellimicrobium</taxon>
    </lineage>
</organism>
<dbReference type="GO" id="GO:0005509">
    <property type="term" value="F:calcium ion binding"/>
    <property type="evidence" value="ECO:0007669"/>
    <property type="project" value="InterPro"/>
</dbReference>
<dbReference type="Pfam" id="PF00353">
    <property type="entry name" value="HemolysinCabind"/>
    <property type="match status" value="1"/>
</dbReference>
<dbReference type="Gene3D" id="2.60.120.200">
    <property type="match status" value="1"/>
</dbReference>
<accession>A0A5C4MSP3</accession>
<dbReference type="OrthoDB" id="7798885at2"/>
<dbReference type="InterPro" id="IPR013858">
    <property type="entry name" value="Peptidase_M10B_C"/>
</dbReference>
<evidence type="ECO:0000256" key="4">
    <source>
        <dbReference type="ARBA" id="ARBA00022737"/>
    </source>
</evidence>
<dbReference type="InterPro" id="IPR011049">
    <property type="entry name" value="Serralysin-like_metalloprot_C"/>
</dbReference>
<dbReference type="Gene3D" id="2.150.10.10">
    <property type="entry name" value="Serralysin-like metalloprotease, C-terminal"/>
    <property type="match status" value="2"/>
</dbReference>
<feature type="domain" description="Alginate lyase 2" evidence="6">
    <location>
        <begin position="27"/>
        <end position="257"/>
    </location>
</feature>
<protein>
    <submittedName>
        <fullName evidence="7">Polysaccharide lyase family 7 protein</fullName>
    </submittedName>
</protein>
<dbReference type="EMBL" id="VDFU01000016">
    <property type="protein sequence ID" value="TNC48586.1"/>
    <property type="molecule type" value="Genomic_DNA"/>
</dbReference>
<dbReference type="InterPro" id="IPR018511">
    <property type="entry name" value="Hemolysin-typ_Ca-bd_CS"/>
</dbReference>
<sequence length="530" mass="55422">MPSGMDPSLGDRRMTTLLPNAVPSANFDLSEWKLQLPVDAEGGLTGRYAEIKKLGGYTGTWFHTGTDGAMVMRAPVDGVTTGGARYARSELRELNPTFASPTNAEWSLQEGGSMAVAMQVDFVPTKLDGSAAKVVVGQIHGGDHQLVRLYWENGSVYWVNGRNEAQSKDVVYLFKDAQGNTPKIDLNETFVYTMDVKGHDLRLTLKADGITYTSAITIGPGWDDNRFYFKAGLYLGTNEETSRGEGQVSVYGIDVRHDGQVTDLGISTGTAPIGGQPGPFIPVEPPVVQPPVVQPPIVQPPVEPPSRILTGTDAADRFTVTEAGTVVQGGKGFDSVTSAVSFTLNVDTEKLELSGTQAINGTGSASHDQILGNAAANVLLGLDGDDKLFGRAGADRVEGGYGADWLDGGSGDDRLSGGAGDDTLVGAGGRDDLMGGEGCDVFVFASSYDSRTIGADRIVDFVSGVDHIDLSGIDANTKLSGDQAFAWGGSGMGRLAFANGILSADVTGDGKADFAIDLGAVALSANDLVL</sequence>
<keyword evidence="3" id="KW-0964">Secreted</keyword>
<dbReference type="InterPro" id="IPR013320">
    <property type="entry name" value="ConA-like_dom_sf"/>
</dbReference>
<evidence type="ECO:0000256" key="1">
    <source>
        <dbReference type="ARBA" id="ARBA00001913"/>
    </source>
</evidence>
<keyword evidence="4" id="KW-0677">Repeat</keyword>
<comment type="cofactor">
    <cofactor evidence="1">
        <name>Ca(2+)</name>
        <dbReference type="ChEBI" id="CHEBI:29108"/>
    </cofactor>
</comment>
<dbReference type="InterPro" id="IPR050557">
    <property type="entry name" value="RTX_toxin/Mannuronan_C5-epim"/>
</dbReference>
<keyword evidence="7" id="KW-0456">Lyase</keyword>
<evidence type="ECO:0000259" key="5">
    <source>
        <dbReference type="Pfam" id="PF08548"/>
    </source>
</evidence>
<evidence type="ECO:0000259" key="6">
    <source>
        <dbReference type="Pfam" id="PF08787"/>
    </source>
</evidence>
<dbReference type="SUPFAM" id="SSF49899">
    <property type="entry name" value="Concanavalin A-like lectins/glucanases"/>
    <property type="match status" value="1"/>
</dbReference>
<dbReference type="Pfam" id="PF08787">
    <property type="entry name" value="Alginate_lyase2"/>
    <property type="match status" value="1"/>
</dbReference>
<dbReference type="PANTHER" id="PTHR38340">
    <property type="entry name" value="S-LAYER PROTEIN"/>
    <property type="match status" value="1"/>
</dbReference>
<keyword evidence="8" id="KW-1185">Reference proteome</keyword>
<comment type="subcellular location">
    <subcellularLocation>
        <location evidence="2">Secreted</location>
    </subcellularLocation>
</comment>
<feature type="domain" description="Peptidase M10 serralysin C-terminal" evidence="5">
    <location>
        <begin position="417"/>
        <end position="529"/>
    </location>
</feature>
<dbReference type="InterPro" id="IPR001343">
    <property type="entry name" value="Hemolysn_Ca-bd"/>
</dbReference>
<dbReference type="Proteomes" id="UP000305887">
    <property type="component" value="Unassembled WGS sequence"/>
</dbReference>
<dbReference type="SUPFAM" id="SSF51120">
    <property type="entry name" value="beta-Roll"/>
    <property type="match status" value="1"/>
</dbReference>
<dbReference type="PROSITE" id="PS00330">
    <property type="entry name" value="HEMOLYSIN_CALCIUM"/>
    <property type="match status" value="2"/>
</dbReference>
<evidence type="ECO:0000313" key="8">
    <source>
        <dbReference type="Proteomes" id="UP000305887"/>
    </source>
</evidence>